<reference evidence="1 2" key="1">
    <citation type="submission" date="2019-05" db="EMBL/GenBank/DDBJ databases">
        <title>Another draft genome of Portunus trituberculatus and its Hox gene families provides insights of decapod evolution.</title>
        <authorList>
            <person name="Jeong J.-H."/>
            <person name="Song I."/>
            <person name="Kim S."/>
            <person name="Choi T."/>
            <person name="Kim D."/>
            <person name="Ryu S."/>
            <person name="Kim W."/>
        </authorList>
    </citation>
    <scope>NUCLEOTIDE SEQUENCE [LARGE SCALE GENOMIC DNA]</scope>
    <source>
        <tissue evidence="1">Muscle</tissue>
    </source>
</reference>
<protein>
    <submittedName>
        <fullName evidence="1">Putative serine carboxypeptidase CPVL</fullName>
    </submittedName>
</protein>
<proteinExistence type="predicted"/>
<organism evidence="1 2">
    <name type="scientific">Portunus trituberculatus</name>
    <name type="common">Swimming crab</name>
    <name type="synonym">Neptunus trituberculatus</name>
    <dbReference type="NCBI Taxonomy" id="210409"/>
    <lineage>
        <taxon>Eukaryota</taxon>
        <taxon>Metazoa</taxon>
        <taxon>Ecdysozoa</taxon>
        <taxon>Arthropoda</taxon>
        <taxon>Crustacea</taxon>
        <taxon>Multicrustacea</taxon>
        <taxon>Malacostraca</taxon>
        <taxon>Eumalacostraca</taxon>
        <taxon>Eucarida</taxon>
        <taxon>Decapoda</taxon>
        <taxon>Pleocyemata</taxon>
        <taxon>Brachyura</taxon>
        <taxon>Eubrachyura</taxon>
        <taxon>Portunoidea</taxon>
        <taxon>Portunidae</taxon>
        <taxon>Portuninae</taxon>
        <taxon>Portunus</taxon>
    </lineage>
</organism>
<gene>
    <name evidence="1" type="primary">CPVL</name>
    <name evidence="1" type="ORF">E2C01_014123</name>
</gene>
<evidence type="ECO:0000313" key="1">
    <source>
        <dbReference type="EMBL" id="MPC21147.1"/>
    </source>
</evidence>
<comment type="caution">
    <text evidence="1">The sequence shown here is derived from an EMBL/GenBank/DDBJ whole genome shotgun (WGS) entry which is preliminary data.</text>
</comment>
<keyword evidence="1" id="KW-0121">Carboxypeptidase</keyword>
<evidence type="ECO:0000313" key="2">
    <source>
        <dbReference type="Proteomes" id="UP000324222"/>
    </source>
</evidence>
<dbReference type="AlphaFoldDB" id="A0A5B7DIY3"/>
<dbReference type="Proteomes" id="UP000324222">
    <property type="component" value="Unassembled WGS sequence"/>
</dbReference>
<dbReference type="EMBL" id="VSRR010000946">
    <property type="protein sequence ID" value="MPC21147.1"/>
    <property type="molecule type" value="Genomic_DNA"/>
</dbReference>
<keyword evidence="2" id="KW-1185">Reference proteome</keyword>
<keyword evidence="1" id="KW-0378">Hydrolase</keyword>
<dbReference type="GO" id="GO:0004180">
    <property type="term" value="F:carboxypeptidase activity"/>
    <property type="evidence" value="ECO:0007669"/>
    <property type="project" value="UniProtKB-KW"/>
</dbReference>
<name>A0A5B7DIY3_PORTR</name>
<accession>A0A5B7DIY3</accession>
<sequence length="209" mass="23508">MSSKMAVTDHCMLISSSSTILMSWDIGACVATFATHPQTGKRQASMSNGLMEAPQNGFQEAFQACHKYWKLYSVALCSCPSSEVVVIAVPPGQVVGSLMGADEGRSHYGALVRVTNVLDFVHGDVTDGEKQTYNEKYVKRPSVRRALHVGNITYYSYGGYVGKFYKGNVMRNLKPWLDEIYHDDLRRPPRQFWECWNFDCDRSLVVSEE</sequence>
<keyword evidence="1" id="KW-0645">Protease</keyword>